<dbReference type="InterPro" id="IPR050859">
    <property type="entry name" value="Class-I_PLP-dep_aminotransf"/>
</dbReference>
<dbReference type="Pfam" id="PF00155">
    <property type="entry name" value="Aminotran_1_2"/>
    <property type="match status" value="1"/>
</dbReference>
<dbReference type="GO" id="GO:1901605">
    <property type="term" value="P:alpha-amino acid metabolic process"/>
    <property type="evidence" value="ECO:0007669"/>
    <property type="project" value="TreeGrafter"/>
</dbReference>
<sequence length="394" mass="41995">MTNITHSTMPLSRSAKALPKNPLRALYPLAARDGMISLANGHPSPDACDHTGLQDALKTAAADPMTWRYGPTAGDPRLRSALADISGDQQDSVVVTSGAQQGIDLTIRTLCNAGDTVLVPEALYPATLSVMAACNVSAYAVPEDVGGICINGLDKAIWDSNARVLYLTPTFGNPTGSVLSEDRRAALLALCARMGVLIIEDDPYRDLWFEAPPPPSLWEMSKSNDARVIALRSCSKSIAPGLRIGWMLTPQEITPHLVAMKQASDLQSSGTAQMVALAYLSSGRFSGWLATVRALYQARHDALQKGLVAAGFDAPAVTGGMFFWARLPEHIDPACLFEATVAQGALYAPGEAFAACSQVNDITRYARFCFASNSLEKISQATDRLADAVHLSTT</sequence>
<dbReference type="CDD" id="cd00609">
    <property type="entry name" value="AAT_like"/>
    <property type="match status" value="1"/>
</dbReference>
<reference evidence="6 7" key="1">
    <citation type="submission" date="2015-04" db="EMBL/GenBank/DDBJ databases">
        <authorList>
            <person name="Syromyatnikov M.Y."/>
            <person name="Popov V.N."/>
        </authorList>
    </citation>
    <scope>NUCLEOTIDE SEQUENCE [LARGE SCALE GENOMIC DNA]</scope>
    <source>
        <strain evidence="6 7">CECT 5292</strain>
    </source>
</reference>
<protein>
    <submittedName>
        <fullName evidence="6">2-aminoadipate transaminase</fullName>
        <ecNumber evidence="6">2.6.1.39</ecNumber>
    </submittedName>
</protein>
<keyword evidence="2 6" id="KW-0032">Aminotransferase</keyword>
<dbReference type="Gene3D" id="3.40.640.10">
    <property type="entry name" value="Type I PLP-dependent aspartate aminotransferase-like (Major domain)"/>
    <property type="match status" value="1"/>
</dbReference>
<evidence type="ECO:0000256" key="4">
    <source>
        <dbReference type="ARBA" id="ARBA00022898"/>
    </source>
</evidence>
<dbReference type="AlphaFoldDB" id="A0A0U1NP26"/>
<evidence type="ECO:0000256" key="2">
    <source>
        <dbReference type="ARBA" id="ARBA00022576"/>
    </source>
</evidence>
<dbReference type="GO" id="GO:0047536">
    <property type="term" value="F:2-aminoadipate transaminase activity"/>
    <property type="evidence" value="ECO:0007669"/>
    <property type="project" value="UniProtKB-EC"/>
</dbReference>
<evidence type="ECO:0000256" key="1">
    <source>
        <dbReference type="ARBA" id="ARBA00001933"/>
    </source>
</evidence>
<comment type="cofactor">
    <cofactor evidence="1">
        <name>pyridoxal 5'-phosphate</name>
        <dbReference type="ChEBI" id="CHEBI:597326"/>
    </cofactor>
</comment>
<dbReference type="PANTHER" id="PTHR42790:SF19">
    <property type="entry name" value="KYNURENINE_ALPHA-AMINOADIPATE AMINOTRANSFERASE, MITOCHONDRIAL"/>
    <property type="match status" value="1"/>
</dbReference>
<dbReference type="InterPro" id="IPR015421">
    <property type="entry name" value="PyrdxlP-dep_Trfase_major"/>
</dbReference>
<evidence type="ECO:0000313" key="7">
    <source>
        <dbReference type="Proteomes" id="UP000048949"/>
    </source>
</evidence>
<dbReference type="OrthoDB" id="9808770at2"/>
<keyword evidence="7" id="KW-1185">Reference proteome</keyword>
<gene>
    <name evidence="6" type="primary">lysN</name>
    <name evidence="6" type="ORF">NIG5292_02554</name>
</gene>
<feature type="domain" description="Aminotransferase class I/classII large" evidence="5">
    <location>
        <begin position="37"/>
        <end position="385"/>
    </location>
</feature>
<dbReference type="RefSeq" id="WP_048599895.1">
    <property type="nucleotide sequence ID" value="NZ_CVPC01000022.1"/>
</dbReference>
<accession>A0A0U1NP26</accession>
<dbReference type="EMBL" id="CVQV01000022">
    <property type="protein sequence ID" value="CRK76490.1"/>
    <property type="molecule type" value="Genomic_DNA"/>
</dbReference>
<dbReference type="SUPFAM" id="SSF53383">
    <property type="entry name" value="PLP-dependent transferases"/>
    <property type="match status" value="1"/>
</dbReference>
<dbReference type="InterPro" id="IPR015424">
    <property type="entry name" value="PyrdxlP-dep_Trfase"/>
</dbReference>
<dbReference type="InterPro" id="IPR004839">
    <property type="entry name" value="Aminotransferase_I/II_large"/>
</dbReference>
<keyword evidence="3 6" id="KW-0808">Transferase</keyword>
<evidence type="ECO:0000259" key="5">
    <source>
        <dbReference type="Pfam" id="PF00155"/>
    </source>
</evidence>
<dbReference type="EC" id="2.6.1.39" evidence="6"/>
<dbReference type="Proteomes" id="UP000048949">
    <property type="component" value="Unassembled WGS sequence"/>
</dbReference>
<evidence type="ECO:0000256" key="3">
    <source>
        <dbReference type="ARBA" id="ARBA00022679"/>
    </source>
</evidence>
<keyword evidence="4" id="KW-0663">Pyridoxal phosphate</keyword>
<dbReference type="STRING" id="282199.GCA_001049735_02553"/>
<dbReference type="GO" id="GO:0030170">
    <property type="term" value="F:pyridoxal phosphate binding"/>
    <property type="evidence" value="ECO:0007669"/>
    <property type="project" value="InterPro"/>
</dbReference>
<proteinExistence type="predicted"/>
<dbReference type="PANTHER" id="PTHR42790">
    <property type="entry name" value="AMINOTRANSFERASE"/>
    <property type="match status" value="1"/>
</dbReference>
<organism evidence="6 7">
    <name type="scientific">Nereida ignava</name>
    <dbReference type="NCBI Taxonomy" id="282199"/>
    <lineage>
        <taxon>Bacteria</taxon>
        <taxon>Pseudomonadati</taxon>
        <taxon>Pseudomonadota</taxon>
        <taxon>Alphaproteobacteria</taxon>
        <taxon>Rhodobacterales</taxon>
        <taxon>Roseobacteraceae</taxon>
        <taxon>Nereida</taxon>
    </lineage>
</organism>
<evidence type="ECO:0000313" key="6">
    <source>
        <dbReference type="EMBL" id="CRK76490.1"/>
    </source>
</evidence>
<dbReference type="InterPro" id="IPR015422">
    <property type="entry name" value="PyrdxlP-dep_Trfase_small"/>
</dbReference>
<name>A0A0U1NP26_9RHOB</name>
<dbReference type="Gene3D" id="3.90.1150.10">
    <property type="entry name" value="Aspartate Aminotransferase, domain 1"/>
    <property type="match status" value="1"/>
</dbReference>